<dbReference type="GO" id="GO:0016020">
    <property type="term" value="C:membrane"/>
    <property type="evidence" value="ECO:0007669"/>
    <property type="project" value="UniProtKB-SubCell"/>
</dbReference>
<evidence type="ECO:0000256" key="1">
    <source>
        <dbReference type="ARBA" id="ARBA00004370"/>
    </source>
</evidence>
<dbReference type="PANTHER" id="PTHR35814">
    <property type="match status" value="1"/>
</dbReference>
<evidence type="ECO:0000313" key="7">
    <source>
        <dbReference type="Proteomes" id="UP000241074"/>
    </source>
</evidence>
<dbReference type="InterPro" id="IPR023352">
    <property type="entry name" value="MAPEG-like_dom_sf"/>
</dbReference>
<name>A0A2P1PWK3_9GAMM</name>
<keyword evidence="7" id="KW-1185">Reference proteome</keyword>
<proteinExistence type="predicted"/>
<keyword evidence="3 5" id="KW-1133">Transmembrane helix</keyword>
<feature type="transmembrane region" description="Helical" evidence="5">
    <location>
        <begin position="6"/>
        <end position="24"/>
    </location>
</feature>
<keyword evidence="4 5" id="KW-0472">Membrane</keyword>
<dbReference type="SUPFAM" id="SSF161084">
    <property type="entry name" value="MAPEG domain-like"/>
    <property type="match status" value="1"/>
</dbReference>
<dbReference type="Gene3D" id="1.20.120.550">
    <property type="entry name" value="Membrane associated eicosanoid/glutathione metabolism-like domain"/>
    <property type="match status" value="1"/>
</dbReference>
<dbReference type="Proteomes" id="UP000241074">
    <property type="component" value="Chromosome"/>
</dbReference>
<accession>A0A2P1PWK3</accession>
<dbReference type="EMBL" id="CP027860">
    <property type="protein sequence ID" value="AVP99216.1"/>
    <property type="molecule type" value="Genomic_DNA"/>
</dbReference>
<evidence type="ECO:0000313" key="6">
    <source>
        <dbReference type="EMBL" id="AVP99216.1"/>
    </source>
</evidence>
<reference evidence="6 7" key="2">
    <citation type="submission" date="2018-03" db="EMBL/GenBank/DDBJ databases">
        <authorList>
            <person name="Keele B.F."/>
        </authorList>
    </citation>
    <scope>NUCLEOTIDE SEQUENCE [LARGE SCALE GENOMIC DNA]</scope>
    <source>
        <strain evidence="6 7">D13</strain>
    </source>
</reference>
<dbReference type="AlphaFoldDB" id="A0A2P1PWK3"/>
<evidence type="ECO:0000256" key="3">
    <source>
        <dbReference type="ARBA" id="ARBA00022989"/>
    </source>
</evidence>
<keyword evidence="2 5" id="KW-0812">Transmembrane</keyword>
<organism evidence="6 7">
    <name type="scientific">Ahniella affigens</name>
    <dbReference type="NCBI Taxonomy" id="2021234"/>
    <lineage>
        <taxon>Bacteria</taxon>
        <taxon>Pseudomonadati</taxon>
        <taxon>Pseudomonadota</taxon>
        <taxon>Gammaproteobacteria</taxon>
        <taxon>Lysobacterales</taxon>
        <taxon>Rhodanobacteraceae</taxon>
        <taxon>Ahniella</taxon>
    </lineage>
</organism>
<reference evidence="6 7" key="1">
    <citation type="submission" date="2018-03" db="EMBL/GenBank/DDBJ databases">
        <title>Ahniella affigens gen. nov., sp. nov., a gammaproteobacterium isolated from sandy soil near a stream.</title>
        <authorList>
            <person name="Ko Y."/>
            <person name="Kim J.-H."/>
        </authorList>
    </citation>
    <scope>NUCLEOTIDE SEQUENCE [LARGE SCALE GENOMIC DNA]</scope>
    <source>
        <strain evidence="6 7">D13</strain>
    </source>
</reference>
<protein>
    <submittedName>
        <fullName evidence="6">Glutathione metabolism protein</fullName>
    </submittedName>
</protein>
<dbReference type="Pfam" id="PF01124">
    <property type="entry name" value="MAPEG"/>
    <property type="match status" value="1"/>
</dbReference>
<evidence type="ECO:0000256" key="2">
    <source>
        <dbReference type="ARBA" id="ARBA00022692"/>
    </source>
</evidence>
<comment type="subcellular location">
    <subcellularLocation>
        <location evidence="1">Membrane</location>
    </subcellularLocation>
</comment>
<evidence type="ECO:0000256" key="5">
    <source>
        <dbReference type="SAM" id="Phobius"/>
    </source>
</evidence>
<feature type="transmembrane region" description="Helical" evidence="5">
    <location>
        <begin position="105"/>
        <end position="126"/>
    </location>
</feature>
<dbReference type="InterPro" id="IPR001129">
    <property type="entry name" value="Membr-assoc_MAPEG"/>
</dbReference>
<dbReference type="KEGG" id="xba:C7S18_19520"/>
<dbReference type="RefSeq" id="WP_106893136.1">
    <property type="nucleotide sequence ID" value="NZ_CP027860.1"/>
</dbReference>
<dbReference type="PANTHER" id="PTHR35814:SF1">
    <property type="entry name" value="GLUTATHIONE S-TRANSFERASE-RELATED"/>
    <property type="match status" value="1"/>
</dbReference>
<evidence type="ECO:0000256" key="4">
    <source>
        <dbReference type="ARBA" id="ARBA00023136"/>
    </source>
</evidence>
<sequence>MAILTPYAGLLAFVYLVLTFRTIMFRGRLRVGIGDGGDKSLQRAIRAHANFSEYVPITLILLLLLTSVGAGPGLLHGLGGALVIGRILHGYGVSQVQEKLIFRQIGMVLTTGVIAVAGGYLLWVFARVGLAG</sequence>
<feature type="transmembrane region" description="Helical" evidence="5">
    <location>
        <begin position="51"/>
        <end position="68"/>
    </location>
</feature>
<gene>
    <name evidence="6" type="ORF">C7S18_19520</name>
</gene>
<dbReference type="OrthoDB" id="8537976at2"/>